<dbReference type="SUPFAM" id="SSF51126">
    <property type="entry name" value="Pectin lyase-like"/>
    <property type="match status" value="1"/>
</dbReference>
<gene>
    <name evidence="2" type="ORF">JFL75_04995</name>
</gene>
<reference evidence="2" key="1">
    <citation type="submission" date="2021-01" db="EMBL/GenBank/DDBJ databases">
        <title>Description of Breznakiella homolactica.</title>
        <authorList>
            <person name="Song Y."/>
            <person name="Brune A."/>
        </authorList>
    </citation>
    <scope>NUCLEOTIDE SEQUENCE</scope>
    <source>
        <strain evidence="2">RmG30</strain>
    </source>
</reference>
<feature type="signal peptide" evidence="1">
    <location>
        <begin position="1"/>
        <end position="24"/>
    </location>
</feature>
<evidence type="ECO:0000313" key="2">
    <source>
        <dbReference type="EMBL" id="QQO10280.1"/>
    </source>
</evidence>
<dbReference type="PANTHER" id="PTHR11319:SF35">
    <property type="entry name" value="OUTER MEMBRANE PROTEIN PMPC-RELATED"/>
    <property type="match status" value="1"/>
</dbReference>
<dbReference type="InterPro" id="IPR011050">
    <property type="entry name" value="Pectin_lyase_fold/virulence"/>
</dbReference>
<evidence type="ECO:0000256" key="1">
    <source>
        <dbReference type="SAM" id="SignalP"/>
    </source>
</evidence>
<dbReference type="AlphaFoldDB" id="A0A7T8BBP2"/>
<dbReference type="EMBL" id="CP067089">
    <property type="protein sequence ID" value="QQO10280.1"/>
    <property type="molecule type" value="Genomic_DNA"/>
</dbReference>
<accession>A0A7T8BBP2</accession>
<proteinExistence type="predicted"/>
<dbReference type="Proteomes" id="UP000595917">
    <property type="component" value="Chromosome"/>
</dbReference>
<keyword evidence="1" id="KW-0732">Signal</keyword>
<sequence>MKTRKAILGITIAAVFAMASMACSQVLSPEEGSVTVQLPGGSGGRAYTEAERNGFTYRVTLTGPGGRTVNAEGSAGNAVTIGGLAAGLWTVEVRALNGDKTPMAYGSDTVSVTAGNNRAVVKMGDIIYSLSQLNSTLGAAKNGDTLYIGSDIEITGPVEILKDITISSIGNHTLRRSGTYINDLFQIGGGPVTFTAEGNNSLILDGKSINANAPLITVTNGTLVLDTGVVLQNNDNTGILNTGGAVYCKDGKVVVSGGIIRDNRAMTTVGNGGGFFLANSDFTMTGGAVYGNKATTDGGGIFIENILISASTDAKIVAISGGSIYGNESLSNGGGIYCEGSSAIPSLNTVIFSGGSIYGNSASILGGGILVWHSNVIISGGAVYGNEAALQGGGVYLLNGDTFTMTGGHICRNTAPGGVSPGGGLYIDTFINVITTGAKNAEIKQNIPTNVDASSVGGDFSGIAIGGVNGESDVCSMHY</sequence>
<dbReference type="KEGG" id="bhc:JFL75_04995"/>
<dbReference type="RefSeq" id="WP_215627584.1">
    <property type="nucleotide sequence ID" value="NZ_CP067089.2"/>
</dbReference>
<protein>
    <submittedName>
        <fullName evidence="2">Uncharacterized protein</fullName>
    </submittedName>
</protein>
<feature type="chain" id="PRO_5031109667" evidence="1">
    <location>
        <begin position="25"/>
        <end position="479"/>
    </location>
</feature>
<keyword evidence="3" id="KW-1185">Reference proteome</keyword>
<organism evidence="2 3">
    <name type="scientific">Breznakiella homolactica</name>
    <dbReference type="NCBI Taxonomy" id="2798577"/>
    <lineage>
        <taxon>Bacteria</taxon>
        <taxon>Pseudomonadati</taxon>
        <taxon>Spirochaetota</taxon>
        <taxon>Spirochaetia</taxon>
        <taxon>Spirochaetales</taxon>
        <taxon>Breznakiellaceae</taxon>
        <taxon>Breznakiella</taxon>
    </lineage>
</organism>
<dbReference type="PANTHER" id="PTHR11319">
    <property type="entry name" value="G PROTEIN-COUPLED RECEPTOR-RELATED"/>
    <property type="match status" value="1"/>
</dbReference>
<evidence type="ECO:0000313" key="3">
    <source>
        <dbReference type="Proteomes" id="UP000595917"/>
    </source>
</evidence>
<dbReference type="PROSITE" id="PS51257">
    <property type="entry name" value="PROKAR_LIPOPROTEIN"/>
    <property type="match status" value="1"/>
</dbReference>
<name>A0A7T8BBP2_9SPIR</name>